<dbReference type="SUPFAM" id="SSF54373">
    <property type="entry name" value="FAD-linked reductases, C-terminal domain"/>
    <property type="match status" value="1"/>
</dbReference>
<evidence type="ECO:0000256" key="2">
    <source>
        <dbReference type="ARBA" id="ARBA00009321"/>
    </source>
</evidence>
<keyword evidence="3" id="KW-0285">Flavoprotein</keyword>
<comment type="similarity">
    <text evidence="2">Belongs to the UDP-galactopyranose/dTDP-fucopyranose mutase family.</text>
</comment>
<gene>
    <name evidence="7" type="primary">glf</name>
    <name evidence="7" type="ORF">H6A31_06775</name>
</gene>
<organism evidence="7 8">
    <name type="scientific">Bacteroides mediterraneensis</name>
    <dbReference type="NCBI Taxonomy" id="1841856"/>
    <lineage>
        <taxon>Bacteria</taxon>
        <taxon>Pseudomonadati</taxon>
        <taxon>Bacteroidota</taxon>
        <taxon>Bacteroidia</taxon>
        <taxon>Bacteroidales</taxon>
        <taxon>Bacteroidaceae</taxon>
        <taxon>Bacteroides</taxon>
    </lineage>
</organism>
<evidence type="ECO:0000256" key="1">
    <source>
        <dbReference type="ARBA" id="ARBA00001974"/>
    </source>
</evidence>
<dbReference type="EMBL" id="JACJJW010000014">
    <property type="protein sequence ID" value="MBM6758386.1"/>
    <property type="molecule type" value="Genomic_DNA"/>
</dbReference>
<reference evidence="7 8" key="1">
    <citation type="journal article" date="2021" name="Sci. Rep.">
        <title>The distribution of antibiotic resistance genes in chicken gut microbiota commensals.</title>
        <authorList>
            <person name="Juricova H."/>
            <person name="Matiasovicova J."/>
            <person name="Kubasova T."/>
            <person name="Cejkova D."/>
            <person name="Rychlik I."/>
        </authorList>
    </citation>
    <scope>NUCLEOTIDE SEQUENCE [LARGE SCALE GENOMIC DNA]</scope>
    <source>
        <strain evidence="7 8">An801</strain>
    </source>
</reference>
<dbReference type="NCBIfam" id="TIGR00031">
    <property type="entry name" value="UDP-GALP_mutase"/>
    <property type="match status" value="1"/>
</dbReference>
<dbReference type="RefSeq" id="WP_204475578.1">
    <property type="nucleotide sequence ID" value="NZ_JACJJW010000014.1"/>
</dbReference>
<evidence type="ECO:0000313" key="7">
    <source>
        <dbReference type="EMBL" id="MBM6758386.1"/>
    </source>
</evidence>
<comment type="caution">
    <text evidence="7">The sequence shown here is derived from an EMBL/GenBank/DDBJ whole genome shotgun (WGS) entry which is preliminary data.</text>
</comment>
<evidence type="ECO:0000256" key="3">
    <source>
        <dbReference type="ARBA" id="ARBA00022630"/>
    </source>
</evidence>
<protein>
    <submittedName>
        <fullName evidence="7">UDP-galactopyranose mutase</fullName>
        <ecNumber evidence="7">5.4.99.9</ecNumber>
    </submittedName>
</protein>
<dbReference type="GO" id="GO:0008767">
    <property type="term" value="F:UDP-galactopyranose mutase activity"/>
    <property type="evidence" value="ECO:0007669"/>
    <property type="project" value="UniProtKB-EC"/>
</dbReference>
<dbReference type="SUPFAM" id="SSF51971">
    <property type="entry name" value="Nucleotide-binding domain"/>
    <property type="match status" value="1"/>
</dbReference>
<evidence type="ECO:0000256" key="4">
    <source>
        <dbReference type="ARBA" id="ARBA00022827"/>
    </source>
</evidence>
<dbReference type="Gene3D" id="3.40.50.720">
    <property type="entry name" value="NAD(P)-binding Rossmann-like Domain"/>
    <property type="match status" value="3"/>
</dbReference>
<evidence type="ECO:0000256" key="5">
    <source>
        <dbReference type="ARBA" id="ARBA00023235"/>
    </source>
</evidence>
<comment type="cofactor">
    <cofactor evidence="1">
        <name>FAD</name>
        <dbReference type="ChEBI" id="CHEBI:57692"/>
    </cofactor>
</comment>
<sequence>MRKYDYLIVGAGLFGAVFAREATLVGKKCLVIDKRSHKGGNLYCEDVDGIHVHKYGAHIFHTDNKEVWDYVNALVPFNGFINSPLARFHDKLYNLPFNMNTFHQLWGVVTPAEAREKLKEQCAAYSHIVTPANLEEQALKLCGKDVYEYLIKGYTEKQWGRSAKELPAFIIRRVPFRFVYDNNYFNDRYQGIPEGGYNALIDALLEGIEVQLDTDFLKNRSHWQEVADRILFTGCIDEFFDYQCGHLEYRSLRFEEKRLDIDDFQGNAVVNYTAREIPYTRVIEHKHFEYGKQPHTVITYEYPDSYEPGKEPYYPVNDTRNGAMYRQYRELAAQCENVLFGGRLGLYAYADMDDTVAAALKAWKNEYNR</sequence>
<keyword evidence="4" id="KW-0274">FAD</keyword>
<dbReference type="PANTHER" id="PTHR21197:SF0">
    <property type="entry name" value="UDP-GALACTOPYRANOSE MUTASE"/>
    <property type="match status" value="1"/>
</dbReference>
<dbReference type="EC" id="5.4.99.9" evidence="7"/>
<evidence type="ECO:0000259" key="6">
    <source>
        <dbReference type="Pfam" id="PF03275"/>
    </source>
</evidence>
<evidence type="ECO:0000313" key="8">
    <source>
        <dbReference type="Proteomes" id="UP000703295"/>
    </source>
</evidence>
<accession>A0ABS2EUN1</accession>
<dbReference type="Pfam" id="PF03275">
    <property type="entry name" value="GLF"/>
    <property type="match status" value="1"/>
</dbReference>
<proteinExistence type="inferred from homology"/>
<feature type="domain" description="UDP-galactopyranose mutase C-terminal" evidence="6">
    <location>
        <begin position="150"/>
        <end position="349"/>
    </location>
</feature>
<dbReference type="Pfam" id="PF13450">
    <property type="entry name" value="NAD_binding_8"/>
    <property type="match status" value="1"/>
</dbReference>
<keyword evidence="8" id="KW-1185">Reference proteome</keyword>
<name>A0ABS2EUN1_9BACE</name>
<dbReference type="InterPro" id="IPR004379">
    <property type="entry name" value="UDP-GALP_mutase"/>
</dbReference>
<dbReference type="Proteomes" id="UP000703295">
    <property type="component" value="Unassembled WGS sequence"/>
</dbReference>
<dbReference type="PANTHER" id="PTHR21197">
    <property type="entry name" value="UDP-GALACTOPYRANOSE MUTASE"/>
    <property type="match status" value="1"/>
</dbReference>
<keyword evidence="5 7" id="KW-0413">Isomerase</keyword>
<dbReference type="InterPro" id="IPR015899">
    <property type="entry name" value="UDP-GalPyranose_mutase_C"/>
</dbReference>